<dbReference type="EMBL" id="LUEZ02000021">
    <property type="protein sequence ID" value="RDB26873.1"/>
    <property type="molecule type" value="Genomic_DNA"/>
</dbReference>
<reference evidence="2" key="1">
    <citation type="submission" date="2018-04" db="EMBL/GenBank/DDBJ databases">
        <title>Whole genome sequencing of Hypsizygus marmoreus.</title>
        <authorList>
            <person name="Choi I.-G."/>
            <person name="Min B."/>
            <person name="Kim J.-G."/>
            <person name="Kim S."/>
            <person name="Oh Y.-L."/>
            <person name="Kong W.-S."/>
            <person name="Park H."/>
            <person name="Jeong J."/>
            <person name="Song E.-S."/>
        </authorList>
    </citation>
    <scope>NUCLEOTIDE SEQUENCE [LARGE SCALE GENOMIC DNA]</scope>
    <source>
        <strain evidence="2">51987-8</strain>
    </source>
</reference>
<feature type="transmembrane region" description="Helical" evidence="1">
    <location>
        <begin position="227"/>
        <end position="245"/>
    </location>
</feature>
<proteinExistence type="predicted"/>
<dbReference type="Proteomes" id="UP000076154">
    <property type="component" value="Unassembled WGS sequence"/>
</dbReference>
<accession>A0A369K4U2</accession>
<feature type="transmembrane region" description="Helical" evidence="1">
    <location>
        <begin position="184"/>
        <end position="206"/>
    </location>
</feature>
<keyword evidence="1" id="KW-0472">Membrane</keyword>
<gene>
    <name evidence="2" type="ORF">Hypma_005034</name>
</gene>
<evidence type="ECO:0000313" key="3">
    <source>
        <dbReference type="Proteomes" id="UP000076154"/>
    </source>
</evidence>
<evidence type="ECO:0000313" key="2">
    <source>
        <dbReference type="EMBL" id="RDB26873.1"/>
    </source>
</evidence>
<sequence>MSQPSAPPPTTGPSPFVHEENGVFVGIAFESIFYGITVLLYCLTIRNLIKRGRKRNSQASWNLMAFLTVQQVALFIAILCNIQFCVLAFVYHRDTPGGPIAYQIMNSNVPPAYASLASFSVCNWLQDLVLLYRFLVVYDKWYKLFVLPCMVFLASLAFNLILLIQLSGSAGLLNVGKNLHVSTVYFALSVGLNVMLTLLIVGRILYRARMATTNQSKLPQRYVSVSAMVVESSALSAVTGIALIITLHTNVASSIAIESLYGVMTVLAPVLIAYRVSTGEAWTRNTTQQTSVGLSTSVVTTGGGGSRTVLASSGEDIILKTRDGGLEAKPGNIYRKDSEVEV</sequence>
<dbReference type="AlphaFoldDB" id="A0A369K4U2"/>
<feature type="transmembrane region" description="Helical" evidence="1">
    <location>
        <begin position="63"/>
        <end position="92"/>
    </location>
</feature>
<feature type="transmembrane region" description="Helical" evidence="1">
    <location>
        <begin position="112"/>
        <end position="132"/>
    </location>
</feature>
<name>A0A369K4U2_HYPMA</name>
<evidence type="ECO:0000256" key="1">
    <source>
        <dbReference type="SAM" id="Phobius"/>
    </source>
</evidence>
<protein>
    <submittedName>
        <fullName evidence="2">Uncharacterized protein</fullName>
    </submittedName>
</protein>
<comment type="caution">
    <text evidence="2">The sequence shown here is derived from an EMBL/GenBank/DDBJ whole genome shotgun (WGS) entry which is preliminary data.</text>
</comment>
<keyword evidence="1" id="KW-0812">Transmembrane</keyword>
<dbReference type="InParanoid" id="A0A369K4U2"/>
<dbReference type="OrthoDB" id="2796825at2759"/>
<keyword evidence="1" id="KW-1133">Transmembrane helix</keyword>
<feature type="transmembrane region" description="Helical" evidence="1">
    <location>
        <begin position="251"/>
        <end position="274"/>
    </location>
</feature>
<keyword evidence="3" id="KW-1185">Reference proteome</keyword>
<organism evidence="2 3">
    <name type="scientific">Hypsizygus marmoreus</name>
    <name type="common">White beech mushroom</name>
    <name type="synonym">Agaricus marmoreus</name>
    <dbReference type="NCBI Taxonomy" id="39966"/>
    <lineage>
        <taxon>Eukaryota</taxon>
        <taxon>Fungi</taxon>
        <taxon>Dikarya</taxon>
        <taxon>Basidiomycota</taxon>
        <taxon>Agaricomycotina</taxon>
        <taxon>Agaricomycetes</taxon>
        <taxon>Agaricomycetidae</taxon>
        <taxon>Agaricales</taxon>
        <taxon>Tricholomatineae</taxon>
        <taxon>Lyophyllaceae</taxon>
        <taxon>Hypsizygus</taxon>
    </lineage>
</organism>
<feature type="transmembrane region" description="Helical" evidence="1">
    <location>
        <begin position="144"/>
        <end position="164"/>
    </location>
</feature>
<feature type="transmembrane region" description="Helical" evidence="1">
    <location>
        <begin position="23"/>
        <end position="43"/>
    </location>
</feature>